<evidence type="ECO:0000313" key="3">
    <source>
        <dbReference type="EMBL" id="NUB90712.1"/>
    </source>
</evidence>
<organism evidence="3 4">
    <name type="scientific">Haloterrigena gelatinilytica</name>
    <dbReference type="NCBI Taxonomy" id="2741724"/>
    <lineage>
        <taxon>Archaea</taxon>
        <taxon>Methanobacteriati</taxon>
        <taxon>Methanobacteriota</taxon>
        <taxon>Stenosarchaea group</taxon>
        <taxon>Halobacteria</taxon>
        <taxon>Halobacteriales</taxon>
        <taxon>Natrialbaceae</taxon>
        <taxon>Haloterrigena</taxon>
    </lineage>
</organism>
<keyword evidence="2" id="KW-0812">Transmembrane</keyword>
<feature type="transmembrane region" description="Helical" evidence="2">
    <location>
        <begin position="180"/>
        <end position="199"/>
    </location>
</feature>
<keyword evidence="2" id="KW-0472">Membrane</keyword>
<evidence type="ECO:0000313" key="4">
    <source>
        <dbReference type="Proteomes" id="UP000728647"/>
    </source>
</evidence>
<reference evidence="3" key="1">
    <citation type="submission" date="2020-06" db="EMBL/GenBank/DDBJ databases">
        <title>Haloterrigena sp. nov., an extremely halophilic archaeon isolated from a saline sediment.</title>
        <authorList>
            <person name="Liu B.-B."/>
        </authorList>
    </citation>
    <scope>NUCLEOTIDE SEQUENCE</scope>
    <source>
        <strain evidence="3">SYSU A121-1</strain>
    </source>
</reference>
<sequence>MSDRSDEVTESRDTDDLLEETESLLSGSDVEADSGTGAVSTPEDRPGAGEDVGAIDDPLGSGTLQSSDEPAPSTAAPAESSRSRLGRLRDRLTPGRSPGDYFSPRAFLALVLLVGAGLVGGGMMLPFAGRMLGMLSVAFAVGLLTSKRRYLEMGAAGTAVGGVSAVLSNAILAIAGSTQAVLAVGVTIGLVGCLLGYYFGRDLRNGLTQDIE</sequence>
<dbReference type="OrthoDB" id="242095at2157"/>
<dbReference type="RefSeq" id="WP_174701584.1">
    <property type="nucleotide sequence ID" value="NZ_JABURA010000001.1"/>
</dbReference>
<gene>
    <name evidence="3" type="ORF">HT576_06720</name>
</gene>
<evidence type="ECO:0000256" key="1">
    <source>
        <dbReference type="SAM" id="MobiDB-lite"/>
    </source>
</evidence>
<evidence type="ECO:0000256" key="2">
    <source>
        <dbReference type="SAM" id="Phobius"/>
    </source>
</evidence>
<name>A0A8J8GLV9_9EURY</name>
<feature type="compositionally biased region" description="Basic and acidic residues" evidence="1">
    <location>
        <begin position="1"/>
        <end position="15"/>
    </location>
</feature>
<feature type="compositionally biased region" description="Low complexity" evidence="1">
    <location>
        <begin position="66"/>
        <end position="80"/>
    </location>
</feature>
<protein>
    <submittedName>
        <fullName evidence="3">DUF456 domain-containing protein</fullName>
    </submittedName>
</protein>
<feature type="transmembrane region" description="Helical" evidence="2">
    <location>
        <begin position="131"/>
        <end position="146"/>
    </location>
</feature>
<dbReference type="EMBL" id="JABURA010000001">
    <property type="protein sequence ID" value="NUB90712.1"/>
    <property type="molecule type" value="Genomic_DNA"/>
</dbReference>
<comment type="caution">
    <text evidence="3">The sequence shown here is derived from an EMBL/GenBank/DDBJ whole genome shotgun (WGS) entry which is preliminary data.</text>
</comment>
<keyword evidence="2" id="KW-1133">Transmembrane helix</keyword>
<feature type="transmembrane region" description="Helical" evidence="2">
    <location>
        <begin position="153"/>
        <end position="174"/>
    </location>
</feature>
<feature type="region of interest" description="Disordered" evidence="1">
    <location>
        <begin position="1"/>
        <end position="96"/>
    </location>
</feature>
<dbReference type="AlphaFoldDB" id="A0A8J8GLV9"/>
<feature type="transmembrane region" description="Helical" evidence="2">
    <location>
        <begin position="106"/>
        <end position="125"/>
    </location>
</feature>
<dbReference type="Proteomes" id="UP000728647">
    <property type="component" value="Unassembled WGS sequence"/>
</dbReference>
<proteinExistence type="predicted"/>
<accession>A0A8J8GLV9</accession>